<evidence type="ECO:0000313" key="3">
    <source>
        <dbReference type="WBParaSite" id="ALUE_0001014301-mRNA-1"/>
    </source>
</evidence>
<organism evidence="2 3">
    <name type="scientific">Ascaris lumbricoides</name>
    <name type="common">Giant roundworm</name>
    <dbReference type="NCBI Taxonomy" id="6252"/>
    <lineage>
        <taxon>Eukaryota</taxon>
        <taxon>Metazoa</taxon>
        <taxon>Ecdysozoa</taxon>
        <taxon>Nematoda</taxon>
        <taxon>Chromadorea</taxon>
        <taxon>Rhabditida</taxon>
        <taxon>Spirurina</taxon>
        <taxon>Ascaridomorpha</taxon>
        <taxon>Ascaridoidea</taxon>
        <taxon>Ascarididae</taxon>
        <taxon>Ascaris</taxon>
    </lineage>
</organism>
<evidence type="ECO:0000313" key="2">
    <source>
        <dbReference type="Proteomes" id="UP000036681"/>
    </source>
</evidence>
<reference evidence="3" key="1">
    <citation type="submission" date="2017-02" db="UniProtKB">
        <authorList>
            <consortium name="WormBaseParasite"/>
        </authorList>
    </citation>
    <scope>IDENTIFICATION</scope>
</reference>
<proteinExistence type="predicted"/>
<dbReference type="WBParaSite" id="ALUE_0001014301-mRNA-1">
    <property type="protein sequence ID" value="ALUE_0001014301-mRNA-1"/>
    <property type="gene ID" value="ALUE_0001014301"/>
</dbReference>
<name>A0A0M3I1I4_ASCLU</name>
<protein>
    <submittedName>
        <fullName evidence="3">Transposase</fullName>
    </submittedName>
</protein>
<evidence type="ECO:0000256" key="1">
    <source>
        <dbReference type="SAM" id="MobiDB-lite"/>
    </source>
</evidence>
<dbReference type="AlphaFoldDB" id="A0A0M3I1I4"/>
<keyword evidence="2" id="KW-1185">Reference proteome</keyword>
<feature type="region of interest" description="Disordered" evidence="1">
    <location>
        <begin position="51"/>
        <end position="71"/>
    </location>
</feature>
<dbReference type="Proteomes" id="UP000036681">
    <property type="component" value="Unplaced"/>
</dbReference>
<accession>A0A0M3I1I4</accession>
<sequence>MQSVVYRDDASIQLANRQDAIATRLHGPVTYAARERLAPIPRPWAALIGESVQQSWRHADDDRRKLPRGQH</sequence>